<dbReference type="Gene3D" id="1.25.10.10">
    <property type="entry name" value="Leucine-rich Repeat Variant"/>
    <property type="match status" value="1"/>
</dbReference>
<dbReference type="Proteomes" id="UP000590511">
    <property type="component" value="Unassembled WGS sequence"/>
</dbReference>
<reference evidence="1 4" key="2">
    <citation type="submission" date="2021-01" db="EMBL/GenBank/DDBJ databases">
        <title>Whole genome shotgun sequence of Actinoplanes lobatus NBRC 12513.</title>
        <authorList>
            <person name="Komaki H."/>
            <person name="Tamura T."/>
        </authorList>
    </citation>
    <scope>NUCLEOTIDE SEQUENCE [LARGE SCALE GENOMIC DNA]</scope>
    <source>
        <strain evidence="1 4">NBRC 12513</strain>
    </source>
</reference>
<protein>
    <submittedName>
        <fullName evidence="2">HEAT repeat protein</fullName>
    </submittedName>
</protein>
<dbReference type="AlphaFoldDB" id="A0A7W7HGJ3"/>
<evidence type="ECO:0000313" key="4">
    <source>
        <dbReference type="Proteomes" id="UP000631312"/>
    </source>
</evidence>
<evidence type="ECO:0000313" key="1">
    <source>
        <dbReference type="EMBL" id="GIE38966.1"/>
    </source>
</evidence>
<dbReference type="EMBL" id="BOMP01000029">
    <property type="protein sequence ID" value="GIE38966.1"/>
    <property type="molecule type" value="Genomic_DNA"/>
</dbReference>
<evidence type="ECO:0000313" key="2">
    <source>
        <dbReference type="EMBL" id="MBB4750146.1"/>
    </source>
</evidence>
<evidence type="ECO:0000313" key="3">
    <source>
        <dbReference type="Proteomes" id="UP000590511"/>
    </source>
</evidence>
<gene>
    <name evidence="1" type="ORF">Alo02nite_18640</name>
    <name evidence="2" type="ORF">BJ964_004307</name>
</gene>
<reference evidence="2 3" key="1">
    <citation type="submission" date="2020-08" db="EMBL/GenBank/DDBJ databases">
        <title>Sequencing the genomes of 1000 actinobacteria strains.</title>
        <authorList>
            <person name="Klenk H.-P."/>
        </authorList>
    </citation>
    <scope>NUCLEOTIDE SEQUENCE [LARGE SCALE GENOMIC DNA]</scope>
    <source>
        <strain evidence="2 3">DSM 43150</strain>
    </source>
</reference>
<dbReference type="Pfam" id="PF13646">
    <property type="entry name" value="HEAT_2"/>
    <property type="match status" value="1"/>
</dbReference>
<proteinExistence type="predicted"/>
<dbReference type="InterPro" id="IPR011989">
    <property type="entry name" value="ARM-like"/>
</dbReference>
<dbReference type="SUPFAM" id="SSF48371">
    <property type="entry name" value="ARM repeat"/>
    <property type="match status" value="1"/>
</dbReference>
<comment type="caution">
    <text evidence="2">The sequence shown here is derived from an EMBL/GenBank/DDBJ whole genome shotgun (WGS) entry which is preliminary data.</text>
</comment>
<keyword evidence="4" id="KW-1185">Reference proteome</keyword>
<dbReference type="Proteomes" id="UP000631312">
    <property type="component" value="Unassembled WGS sequence"/>
</dbReference>
<sequence>MTDEITRLIGLLDDDSTMIAEDAKAALMSIGGEVVAPLMAAVKTLDHYGQLSAIEVFEHFGDRAAGPLLIDLLSSEAGTVREWAAVAIGELGVLEAVPALRDAYRRQRASGDELDFTEAVALRSALTVLDARQDVLPPLAAALAVSTDSLDRAWPSACLADVINDLADHDQAVLYFQLWATVDGRTYANGHESLDESLNIGRPWPYVVEAAREAALIEAALVVPRSNLFATIEWVDRADL</sequence>
<dbReference type="InterPro" id="IPR016024">
    <property type="entry name" value="ARM-type_fold"/>
</dbReference>
<name>A0A7W7HGJ3_9ACTN</name>
<dbReference type="RefSeq" id="WP_188122357.1">
    <property type="nucleotide sequence ID" value="NZ_BOMP01000029.1"/>
</dbReference>
<accession>A0A7W7HGJ3</accession>
<organism evidence="2 3">
    <name type="scientific">Actinoplanes lobatus</name>
    <dbReference type="NCBI Taxonomy" id="113568"/>
    <lineage>
        <taxon>Bacteria</taxon>
        <taxon>Bacillati</taxon>
        <taxon>Actinomycetota</taxon>
        <taxon>Actinomycetes</taxon>
        <taxon>Micromonosporales</taxon>
        <taxon>Micromonosporaceae</taxon>
        <taxon>Actinoplanes</taxon>
    </lineage>
</organism>
<dbReference type="EMBL" id="JACHNC010000001">
    <property type="protein sequence ID" value="MBB4750146.1"/>
    <property type="molecule type" value="Genomic_DNA"/>
</dbReference>